<dbReference type="SUPFAM" id="SSF52266">
    <property type="entry name" value="SGNH hydrolase"/>
    <property type="match status" value="1"/>
</dbReference>
<dbReference type="InterPro" id="IPR051532">
    <property type="entry name" value="Ester_Hydrolysis_Enzymes"/>
</dbReference>
<name>A0A0W8E6X4_9ZZZZ</name>
<sequence>MLEKTKIVCLGDSITWGFPFGPTVSWVTMLKDSMGVEVINKGINGNTTSDMLRRFDREVLSYEPTHVVIMGGSNDVLLAESFDRIVTNIRLMVEKAEENGIKVIFGLPIAIDDRYLEDLLARIRDWMRKYAELKGIPVIPFNRAFYDKSGRLRTELLLLDGAHPAVEGYQEMFKQIDLSIFHFNPEV</sequence>
<evidence type="ECO:0000259" key="1">
    <source>
        <dbReference type="Pfam" id="PF13472"/>
    </source>
</evidence>
<keyword evidence="2" id="KW-0645">Protease</keyword>
<dbReference type="PANTHER" id="PTHR30383:SF5">
    <property type="entry name" value="SGNH HYDROLASE-TYPE ESTERASE DOMAIN-CONTAINING PROTEIN"/>
    <property type="match status" value="1"/>
</dbReference>
<evidence type="ECO:0000313" key="2">
    <source>
        <dbReference type="EMBL" id="KUG04392.1"/>
    </source>
</evidence>
<dbReference type="GO" id="GO:0008233">
    <property type="term" value="F:peptidase activity"/>
    <property type="evidence" value="ECO:0007669"/>
    <property type="project" value="UniProtKB-KW"/>
</dbReference>
<reference evidence="2" key="1">
    <citation type="journal article" date="2015" name="Proc. Natl. Acad. Sci. U.S.A.">
        <title>Networks of energetic and metabolic interactions define dynamics in microbial communities.</title>
        <authorList>
            <person name="Embree M."/>
            <person name="Liu J.K."/>
            <person name="Al-Bassam M.M."/>
            <person name="Zengler K."/>
        </authorList>
    </citation>
    <scope>NUCLEOTIDE SEQUENCE</scope>
</reference>
<organism evidence="2">
    <name type="scientific">hydrocarbon metagenome</name>
    <dbReference type="NCBI Taxonomy" id="938273"/>
    <lineage>
        <taxon>unclassified sequences</taxon>
        <taxon>metagenomes</taxon>
        <taxon>ecological metagenomes</taxon>
    </lineage>
</organism>
<dbReference type="CDD" id="cd04501">
    <property type="entry name" value="SGNH_hydrolase_like_4"/>
    <property type="match status" value="1"/>
</dbReference>
<dbReference type="Gene3D" id="3.40.50.1110">
    <property type="entry name" value="SGNH hydrolase"/>
    <property type="match status" value="1"/>
</dbReference>
<comment type="caution">
    <text evidence="2">The sequence shown here is derived from an EMBL/GenBank/DDBJ whole genome shotgun (WGS) entry which is preliminary data.</text>
</comment>
<dbReference type="EMBL" id="LNQE01001849">
    <property type="protein sequence ID" value="KUG04392.1"/>
    <property type="molecule type" value="Genomic_DNA"/>
</dbReference>
<dbReference type="Pfam" id="PF13472">
    <property type="entry name" value="Lipase_GDSL_2"/>
    <property type="match status" value="1"/>
</dbReference>
<feature type="domain" description="SGNH hydrolase-type esterase" evidence="1">
    <location>
        <begin position="9"/>
        <end position="170"/>
    </location>
</feature>
<gene>
    <name evidence="2" type="ORF">ASZ90_018159</name>
</gene>
<dbReference type="InterPro" id="IPR036514">
    <property type="entry name" value="SGNH_hydro_sf"/>
</dbReference>
<dbReference type="PANTHER" id="PTHR30383">
    <property type="entry name" value="THIOESTERASE 1/PROTEASE 1/LYSOPHOSPHOLIPASE L1"/>
    <property type="match status" value="1"/>
</dbReference>
<keyword evidence="2" id="KW-0378">Hydrolase</keyword>
<dbReference type="GO" id="GO:0004622">
    <property type="term" value="F:phosphatidylcholine lysophospholipase activity"/>
    <property type="evidence" value="ECO:0007669"/>
    <property type="project" value="TreeGrafter"/>
</dbReference>
<proteinExistence type="predicted"/>
<protein>
    <submittedName>
        <fullName evidence="2">Putative tesa-like protease</fullName>
    </submittedName>
</protein>
<dbReference type="GO" id="GO:0006508">
    <property type="term" value="P:proteolysis"/>
    <property type="evidence" value="ECO:0007669"/>
    <property type="project" value="UniProtKB-KW"/>
</dbReference>
<dbReference type="InterPro" id="IPR013830">
    <property type="entry name" value="SGNH_hydro"/>
</dbReference>
<accession>A0A0W8E6X4</accession>
<dbReference type="AlphaFoldDB" id="A0A0W8E6X4"/>